<evidence type="ECO:0000313" key="2">
    <source>
        <dbReference type="EMBL" id="ACZ89413.1"/>
    </source>
</evidence>
<evidence type="ECO:0000313" key="3">
    <source>
        <dbReference type="Proteomes" id="UP000002029"/>
    </source>
</evidence>
<name>D2B3X8_STRRD</name>
<gene>
    <name evidence="2" type="ordered locus">Sros_6704</name>
</gene>
<keyword evidence="1" id="KW-0732">Signal</keyword>
<dbReference type="Proteomes" id="UP000002029">
    <property type="component" value="Chromosome"/>
</dbReference>
<keyword evidence="3" id="KW-1185">Reference proteome</keyword>
<dbReference type="HOGENOM" id="CLU_1460544_0_0_11"/>
<proteinExistence type="predicted"/>
<organism evidence="2 3">
    <name type="scientific">Streptosporangium roseum (strain ATCC 12428 / DSM 43021 / JCM 3005 / KCTC 9067 / NCIMB 10171 / NRRL 2505 / NI 9100)</name>
    <dbReference type="NCBI Taxonomy" id="479432"/>
    <lineage>
        <taxon>Bacteria</taxon>
        <taxon>Bacillati</taxon>
        <taxon>Actinomycetota</taxon>
        <taxon>Actinomycetes</taxon>
        <taxon>Streptosporangiales</taxon>
        <taxon>Streptosporangiaceae</taxon>
        <taxon>Streptosporangium</taxon>
    </lineage>
</organism>
<dbReference type="AlphaFoldDB" id="D2B3X8"/>
<sequence>MASSLVSAGTLIVSPAHAVATGHAGCPTPTKAEAERSEAARSDQPPRGATAIDGLLVNHIPKGFSLGQVVVDKHDGMSEYGYQWTDTRDEVDRKHRALWVRVVCWPDARKLSGLRDAPFHLGTFSGDPKTAKIGGREVLTQEGDGALGHGRYVGWVERKGTVVTVMAGRPLVPELNKIIKGIRLP</sequence>
<dbReference type="EMBL" id="CP001814">
    <property type="protein sequence ID" value="ACZ89413.1"/>
    <property type="molecule type" value="Genomic_DNA"/>
</dbReference>
<dbReference type="KEGG" id="sro:Sros_6704"/>
<dbReference type="eggNOG" id="ENOG50320TQ">
    <property type="taxonomic scope" value="Bacteria"/>
</dbReference>
<reference evidence="2 3" key="1">
    <citation type="journal article" date="2010" name="Stand. Genomic Sci.">
        <title>Complete genome sequence of Streptosporangium roseum type strain (NI 9100).</title>
        <authorList>
            <person name="Nolan M."/>
            <person name="Sikorski J."/>
            <person name="Jando M."/>
            <person name="Lucas S."/>
            <person name="Lapidus A."/>
            <person name="Glavina Del Rio T."/>
            <person name="Chen F."/>
            <person name="Tice H."/>
            <person name="Pitluck S."/>
            <person name="Cheng J.F."/>
            <person name="Chertkov O."/>
            <person name="Sims D."/>
            <person name="Meincke L."/>
            <person name="Brettin T."/>
            <person name="Han C."/>
            <person name="Detter J.C."/>
            <person name="Bruce D."/>
            <person name="Goodwin L."/>
            <person name="Land M."/>
            <person name="Hauser L."/>
            <person name="Chang Y.J."/>
            <person name="Jeffries C.D."/>
            <person name="Ivanova N."/>
            <person name="Mavromatis K."/>
            <person name="Mikhailova N."/>
            <person name="Chen A."/>
            <person name="Palaniappan K."/>
            <person name="Chain P."/>
            <person name="Rohde M."/>
            <person name="Goker M."/>
            <person name="Bristow J."/>
            <person name="Eisen J.A."/>
            <person name="Markowitz V."/>
            <person name="Hugenholtz P."/>
            <person name="Kyrpides N.C."/>
            <person name="Klenk H.P."/>
        </authorList>
    </citation>
    <scope>NUCLEOTIDE SEQUENCE [LARGE SCALE GENOMIC DNA]</scope>
    <source>
        <strain evidence="3">ATCC 12428 / DSM 43021 / JCM 3005 / NI 9100</strain>
    </source>
</reference>
<evidence type="ECO:0008006" key="4">
    <source>
        <dbReference type="Google" id="ProtNLM"/>
    </source>
</evidence>
<feature type="chain" id="PRO_5003027965" description="DUF4367 domain-containing protein" evidence="1">
    <location>
        <begin position="19"/>
        <end position="185"/>
    </location>
</feature>
<protein>
    <recommendedName>
        <fullName evidence="4">DUF4367 domain-containing protein</fullName>
    </recommendedName>
</protein>
<evidence type="ECO:0000256" key="1">
    <source>
        <dbReference type="SAM" id="SignalP"/>
    </source>
</evidence>
<feature type="signal peptide" evidence="1">
    <location>
        <begin position="1"/>
        <end position="18"/>
    </location>
</feature>
<accession>D2B3X8</accession>